<evidence type="ECO:0000313" key="4">
    <source>
        <dbReference type="Proteomes" id="UP000192678"/>
    </source>
</evidence>
<proteinExistence type="predicted"/>
<name>A0A1W2EIF2_9SPHI</name>
<dbReference type="Proteomes" id="UP000192678">
    <property type="component" value="Unassembled WGS sequence"/>
</dbReference>
<reference evidence="3 4" key="1">
    <citation type="submission" date="2017-04" db="EMBL/GenBank/DDBJ databases">
        <authorList>
            <person name="Afonso C.L."/>
            <person name="Miller P.J."/>
            <person name="Scott M.A."/>
            <person name="Spackman E."/>
            <person name="Goraichik I."/>
            <person name="Dimitrov K.M."/>
            <person name="Suarez D.L."/>
            <person name="Swayne D.E."/>
        </authorList>
    </citation>
    <scope>NUCLEOTIDE SEQUENCE [LARGE SCALE GENOMIC DNA]</scope>
    <source>
        <strain evidence="3 4">DSM 19625</strain>
    </source>
</reference>
<organism evidence="3 4">
    <name type="scientific">Pedobacter nyackensis</name>
    <dbReference type="NCBI Taxonomy" id="475255"/>
    <lineage>
        <taxon>Bacteria</taxon>
        <taxon>Pseudomonadati</taxon>
        <taxon>Bacteroidota</taxon>
        <taxon>Sphingobacteriia</taxon>
        <taxon>Sphingobacteriales</taxon>
        <taxon>Sphingobacteriaceae</taxon>
        <taxon>Pedobacter</taxon>
    </lineage>
</organism>
<dbReference type="SMART" id="SM00028">
    <property type="entry name" value="TPR"/>
    <property type="match status" value="5"/>
</dbReference>
<sequence length="383" mass="43562">MKKLLYFILTLCTSSALAQSSNTIDKEKLIEFYQSQRYTEATAYLQIVYGAETDQPKELAQIAYTNLMAGNLAVAEKSYLKLYRQQPASLPVLFNLAAISIRRGDEGKAMSFYKEIIKIDSMNFNVYKQLASLVLNPVSPEKIGYLEKANKINPTHPDVAFDLATSYNKLNKNDSAYHVLDVALIADTANLSLLKAKMPVCIALLKMDETIQTGVKLMVYGDSSGYVLSNLGKAYYLNKEYQKAIDMYNVIERLQQSTESSFYYTSLCYKELKNYAKAADYMKLSIKEGISPYISNYYQILGEIYELTGMIKDANLAYHKSFDFENTGGAYYNLGLINDFKMDNKKAALKYYHLYLASKPDPEKRKEVIKYVKMRIAYLQGKS</sequence>
<feature type="chain" id="PRO_5012393547" evidence="2">
    <location>
        <begin position="19"/>
        <end position="383"/>
    </location>
</feature>
<gene>
    <name evidence="3" type="ORF">SAMN04488101_112136</name>
</gene>
<protein>
    <submittedName>
        <fullName evidence="3">Tetratricopeptide repeat-containing protein</fullName>
    </submittedName>
</protein>
<keyword evidence="1" id="KW-0802">TPR repeat</keyword>
<feature type="signal peptide" evidence="2">
    <location>
        <begin position="1"/>
        <end position="18"/>
    </location>
</feature>
<evidence type="ECO:0000313" key="3">
    <source>
        <dbReference type="EMBL" id="SMD09479.1"/>
    </source>
</evidence>
<dbReference type="InterPro" id="IPR019734">
    <property type="entry name" value="TPR_rpt"/>
</dbReference>
<evidence type="ECO:0000256" key="2">
    <source>
        <dbReference type="SAM" id="SignalP"/>
    </source>
</evidence>
<evidence type="ECO:0000256" key="1">
    <source>
        <dbReference type="PROSITE-ProRule" id="PRU00339"/>
    </source>
</evidence>
<dbReference type="AlphaFoldDB" id="A0A1W2EIF2"/>
<dbReference type="SUPFAM" id="SSF48452">
    <property type="entry name" value="TPR-like"/>
    <property type="match status" value="1"/>
</dbReference>
<accession>A0A1W2EIF2</accession>
<feature type="repeat" description="TPR" evidence="1">
    <location>
        <begin position="225"/>
        <end position="258"/>
    </location>
</feature>
<dbReference type="PROSITE" id="PS50005">
    <property type="entry name" value="TPR"/>
    <property type="match status" value="1"/>
</dbReference>
<dbReference type="PANTHER" id="PTHR12558">
    <property type="entry name" value="CELL DIVISION CYCLE 16,23,27"/>
    <property type="match status" value="1"/>
</dbReference>
<keyword evidence="4" id="KW-1185">Reference proteome</keyword>
<dbReference type="InterPro" id="IPR011990">
    <property type="entry name" value="TPR-like_helical_dom_sf"/>
</dbReference>
<dbReference type="PANTHER" id="PTHR12558:SF13">
    <property type="entry name" value="CELL DIVISION CYCLE PROTEIN 27 HOMOLOG"/>
    <property type="match status" value="1"/>
</dbReference>
<dbReference type="EMBL" id="FWYB01000012">
    <property type="protein sequence ID" value="SMD09479.1"/>
    <property type="molecule type" value="Genomic_DNA"/>
</dbReference>
<dbReference type="Gene3D" id="1.25.40.10">
    <property type="entry name" value="Tetratricopeptide repeat domain"/>
    <property type="match status" value="3"/>
</dbReference>
<dbReference type="OrthoDB" id="1221582at2"/>
<dbReference type="RefSeq" id="WP_084291141.1">
    <property type="nucleotide sequence ID" value="NZ_FWYB01000012.1"/>
</dbReference>
<keyword evidence="2" id="KW-0732">Signal</keyword>
<dbReference type="STRING" id="475255.SAMN04488101_112136"/>